<comment type="caution">
    <text evidence="1">The sequence shown here is derived from an EMBL/GenBank/DDBJ whole genome shotgun (WGS) entry which is preliminary data.</text>
</comment>
<dbReference type="EMBL" id="JAPDGR010001430">
    <property type="protein sequence ID" value="KAJ2982724.1"/>
    <property type="molecule type" value="Genomic_DNA"/>
</dbReference>
<reference evidence="1" key="1">
    <citation type="submission" date="2022-10" db="EMBL/GenBank/DDBJ databases">
        <title>Genome Sequence of Xylaria curta.</title>
        <authorList>
            <person name="Buettner E."/>
        </authorList>
    </citation>
    <scope>NUCLEOTIDE SEQUENCE</scope>
    <source>
        <strain evidence="1">Babe10</strain>
    </source>
</reference>
<name>A0ACC1NUI4_9PEZI</name>
<dbReference type="Proteomes" id="UP001143856">
    <property type="component" value="Unassembled WGS sequence"/>
</dbReference>
<protein>
    <submittedName>
        <fullName evidence="1">Uncharacterized protein</fullName>
    </submittedName>
</protein>
<accession>A0ACC1NUI4</accession>
<evidence type="ECO:0000313" key="2">
    <source>
        <dbReference type="Proteomes" id="UP001143856"/>
    </source>
</evidence>
<keyword evidence="2" id="KW-1185">Reference proteome</keyword>
<gene>
    <name evidence="1" type="ORF">NUW58_g6383</name>
</gene>
<evidence type="ECO:0000313" key="1">
    <source>
        <dbReference type="EMBL" id="KAJ2982724.1"/>
    </source>
</evidence>
<proteinExistence type="predicted"/>
<organism evidence="1 2">
    <name type="scientific">Xylaria curta</name>
    <dbReference type="NCBI Taxonomy" id="42375"/>
    <lineage>
        <taxon>Eukaryota</taxon>
        <taxon>Fungi</taxon>
        <taxon>Dikarya</taxon>
        <taxon>Ascomycota</taxon>
        <taxon>Pezizomycotina</taxon>
        <taxon>Sordariomycetes</taxon>
        <taxon>Xylariomycetidae</taxon>
        <taxon>Xylariales</taxon>
        <taxon>Xylariaceae</taxon>
        <taxon>Xylaria</taxon>
    </lineage>
</organism>
<sequence>MSPELLQIYNSGSWIGIRAHNWISILCQPWPRIRTEPPPIALVTGCGAGGLGFALCHAFADAGYSIFATVRDPAKAEALARLPSCEVIALDVASKPSIDECVSKIQQKTHGRGLDVLVNNAGVGLTAPLLDTSIDDARRVFDVNVWGMLAVTQAFAPLLIEAKGTILNISSVAGAVRMAWQGVYNSSKASMTWLSETLRMELAPLGVRVVTAMVGEVETGFYKHAAPFSLPATSLYKAIEATIKKQSTGELHANNQTAADVARSLVKAVTGGSSGQVWHGGLAGTVKYASWLVPTKVFEWLLHKNRGLSDLSHPTHSPTSRVTRALIYPSHVPANARTEVPRPSQFGLSDFEELVIPTNDGEKLSAFYIRGPKRGRFANCTVLMFHGNAGNIGHRLPIARMLINWIGCNVFMLEYRGYGLSTGEPDEKGITLDAQTALDYLRERAETSRHKLIVYGQSLGGAVSIKLVSKNQKEGDIVGLILENTFISMRALIPSVIPPARYLTMLCHQIWPSESILPSITEVPILFLSGLQDELVPPAHMRKLYEITTSPTKIWKPLPGGDHNSSVLEEGYFEAITDFISNVAGGEKL</sequence>